<proteinExistence type="predicted"/>
<dbReference type="KEGG" id="pact:CA264_08590"/>
<gene>
    <name evidence="1" type="ORF">CA264_08590</name>
</gene>
<evidence type="ECO:0000313" key="1">
    <source>
        <dbReference type="EMBL" id="ARS35491.1"/>
    </source>
</evidence>
<protein>
    <submittedName>
        <fullName evidence="1">Uncharacterized protein</fullName>
    </submittedName>
</protein>
<reference evidence="2" key="1">
    <citation type="submission" date="2017-05" db="EMBL/GenBank/DDBJ databases">
        <authorList>
            <person name="Ray J."/>
            <person name="Price M."/>
            <person name="Deutschbauer A."/>
        </authorList>
    </citation>
    <scope>NUCLEOTIDE SEQUENCE [LARGE SCALE GENOMIC DNA]</scope>
    <source>
        <strain evidence="2">DSM 19842</strain>
    </source>
</reference>
<sequence>MLCTRTIRRHWLKYPLMWVMLFWALTMPGHEVMVYDYLVQGSVASSVLRLAPAHVQENEQAVKPQPVQVFDHAESAPVLVVKQVLQAVKLLLLPLFAALARNAEPVYTCPVTAAELLEQVLPASILPNAP</sequence>
<accession>A0A1X9YRL7</accession>
<keyword evidence="2" id="KW-1185">Reference proteome</keyword>
<dbReference type="EMBL" id="CP021235">
    <property type="protein sequence ID" value="ARS35491.1"/>
    <property type="molecule type" value="Genomic_DNA"/>
</dbReference>
<dbReference type="AlphaFoldDB" id="A0A1X9YRL7"/>
<name>A0A1X9YRL7_9BACT</name>
<dbReference type="Proteomes" id="UP000266292">
    <property type="component" value="Chromosome"/>
</dbReference>
<evidence type="ECO:0000313" key="2">
    <source>
        <dbReference type="Proteomes" id="UP000266292"/>
    </source>
</evidence>
<dbReference type="OrthoDB" id="853742at2"/>
<organism evidence="1 2">
    <name type="scientific">Pontibacter actiniarum</name>
    <dbReference type="NCBI Taxonomy" id="323450"/>
    <lineage>
        <taxon>Bacteria</taxon>
        <taxon>Pseudomonadati</taxon>
        <taxon>Bacteroidota</taxon>
        <taxon>Cytophagia</taxon>
        <taxon>Cytophagales</taxon>
        <taxon>Hymenobacteraceae</taxon>
        <taxon>Pontibacter</taxon>
    </lineage>
</organism>
<dbReference type="RefSeq" id="WP_025606360.1">
    <property type="nucleotide sequence ID" value="NZ_CP021235.1"/>
</dbReference>
<dbReference type="STRING" id="709015.GCA_000472485_01729"/>